<keyword evidence="1" id="KW-1133">Transmembrane helix</keyword>
<feature type="transmembrane region" description="Helical" evidence="1">
    <location>
        <begin position="315"/>
        <end position="333"/>
    </location>
</feature>
<feature type="transmembrane region" description="Helical" evidence="1">
    <location>
        <begin position="62"/>
        <end position="80"/>
    </location>
</feature>
<reference evidence="2 3" key="1">
    <citation type="submission" date="2020-04" db="EMBL/GenBank/DDBJ databases">
        <title>Perkinsus chesapeaki whole genome sequence.</title>
        <authorList>
            <person name="Bogema D.R."/>
        </authorList>
    </citation>
    <scope>NUCLEOTIDE SEQUENCE [LARGE SCALE GENOMIC DNA]</scope>
    <source>
        <strain evidence="2">ATCC PRA-425</strain>
    </source>
</reference>
<feature type="transmembrane region" description="Helical" evidence="1">
    <location>
        <begin position="33"/>
        <end position="56"/>
    </location>
</feature>
<feature type="transmembrane region" description="Helical" evidence="1">
    <location>
        <begin position="134"/>
        <end position="151"/>
    </location>
</feature>
<evidence type="ECO:0000313" key="3">
    <source>
        <dbReference type="Proteomes" id="UP000591131"/>
    </source>
</evidence>
<evidence type="ECO:0008006" key="4">
    <source>
        <dbReference type="Google" id="ProtNLM"/>
    </source>
</evidence>
<comment type="caution">
    <text evidence="2">The sequence shown here is derived from an EMBL/GenBank/DDBJ whole genome shotgun (WGS) entry which is preliminary data.</text>
</comment>
<dbReference type="EMBL" id="JAAPAO010000412">
    <property type="protein sequence ID" value="KAF4660450.1"/>
    <property type="molecule type" value="Genomic_DNA"/>
</dbReference>
<evidence type="ECO:0000256" key="1">
    <source>
        <dbReference type="SAM" id="Phobius"/>
    </source>
</evidence>
<evidence type="ECO:0000313" key="2">
    <source>
        <dbReference type="EMBL" id="KAF4660450.1"/>
    </source>
</evidence>
<feature type="transmembrane region" description="Helical" evidence="1">
    <location>
        <begin position="243"/>
        <end position="265"/>
    </location>
</feature>
<accession>A0A7J6LN51</accession>
<proteinExistence type="predicted"/>
<feature type="transmembrane region" description="Helical" evidence="1">
    <location>
        <begin position="217"/>
        <end position="237"/>
    </location>
</feature>
<name>A0A7J6LN51_PERCH</name>
<dbReference type="Proteomes" id="UP000591131">
    <property type="component" value="Unassembled WGS sequence"/>
</dbReference>
<organism evidence="2 3">
    <name type="scientific">Perkinsus chesapeaki</name>
    <name type="common">Clam parasite</name>
    <name type="synonym">Perkinsus andrewsi</name>
    <dbReference type="NCBI Taxonomy" id="330153"/>
    <lineage>
        <taxon>Eukaryota</taxon>
        <taxon>Sar</taxon>
        <taxon>Alveolata</taxon>
        <taxon>Perkinsozoa</taxon>
        <taxon>Perkinsea</taxon>
        <taxon>Perkinsida</taxon>
        <taxon>Perkinsidae</taxon>
        <taxon>Perkinsus</taxon>
    </lineage>
</organism>
<keyword evidence="3" id="KW-1185">Reference proteome</keyword>
<dbReference type="AlphaFoldDB" id="A0A7J6LN51"/>
<feature type="transmembrane region" description="Helical" evidence="1">
    <location>
        <begin position="277"/>
        <end position="295"/>
    </location>
</feature>
<feature type="transmembrane region" description="Helical" evidence="1">
    <location>
        <begin position="191"/>
        <end position="210"/>
    </location>
</feature>
<feature type="transmembrane region" description="Helical" evidence="1">
    <location>
        <begin position="92"/>
        <end position="122"/>
    </location>
</feature>
<dbReference type="OrthoDB" id="414028at2759"/>
<keyword evidence="1" id="KW-0812">Transmembrane</keyword>
<feature type="transmembrane region" description="Helical" evidence="1">
    <location>
        <begin position="163"/>
        <end position="179"/>
    </location>
</feature>
<sequence length="571" mass="65253">MSRPVNTKKTAAVEPVGEKKHVKAPQSSCSVDAISVFTFFWSQLMLLQCVKLFFIFKNARTVENAIPFFSLAIVDFLALVKPRCRYVTMTSLLVGFIVIFVTGHYSNHIFADIALGSCVFLTYKSDRAEWVDRATWAMRAMVVALYFVTGIDKMNEGWPSHEYSCCILMFAGFIDLPLFKFWVPSWAPWDFMPHLAVIIEIGLPIALILGAAKGSYFWLRFVCFWGALFHCVLAETVSPMSVYPFTMAMAPMYTFVLPEQAALVAYKVESWMNAKPVLRWGGFLGIFTCFVVAWPSIMASDLGGELPFEYPPYGLWPFAAVWSLCSCVYLLSVTFWPAPKSDVPVKRVHPKRSFLGCIPWIFIVCLASCPYLGIRNYPALAMFSNLRTEGGQPNSLVLGDDFDFLGYQRDYVTVHSTNIPSVEWAQVDLGQLFTGETKRFLNEYNISSEFWITPPAKGWPYEPTREFVPYSTPFVELRRRISEMKEFPKDAYVNYTRTYAPPQLRLSKIWNILGIEHPMGNLTEPISQQFIYNSTVRGTEAFEDLETPLTDLENRFVRFRTFDLSYSPCRH</sequence>
<keyword evidence="1" id="KW-0472">Membrane</keyword>
<gene>
    <name evidence="2" type="ORF">FOL47_007155</name>
</gene>
<protein>
    <recommendedName>
        <fullName evidence="4">HTTM domain-containing protein</fullName>
    </recommendedName>
</protein>
<feature type="transmembrane region" description="Helical" evidence="1">
    <location>
        <begin position="354"/>
        <end position="374"/>
    </location>
</feature>